<dbReference type="PANTHER" id="PTHR47331">
    <property type="entry name" value="PHD-TYPE DOMAIN-CONTAINING PROTEIN"/>
    <property type="match status" value="1"/>
</dbReference>
<sequence>MRPGHSNEACRRGTCQKCNEKHHTLLHKFPSTENLTSANISSVVLTASTNKSERSEYVMLSTAYVQTLDVRNNTLVVRVLLDAGSQSNYITQELCEKLSLNTSEQEMIIAGLNNSVSKDFYVDDCLTGSDQLENAALIIRGVADILKQGRFVLRKFYSNNPEVLKYVSDENTPANLVEFGENENAKTLGLSWCPTSDKLLYKINIAPAKQKEKKHPILLCSKHHLTVLIFRDEHIRLLHAGPQQVLASLRERLSRLQHIQQCQQHFWRRWKQEYIADLQRRTKWTTTKGQLHVGDVVLLKEDNSPPLSWKLGRVIQLHPGVDGVSRVATVKTSRSDVKRSYAKLCPLPKEDVANE</sequence>
<organism evidence="2 3">
    <name type="scientific">Molorchus minor</name>
    <dbReference type="NCBI Taxonomy" id="1323400"/>
    <lineage>
        <taxon>Eukaryota</taxon>
        <taxon>Metazoa</taxon>
        <taxon>Ecdysozoa</taxon>
        <taxon>Arthropoda</taxon>
        <taxon>Hexapoda</taxon>
        <taxon>Insecta</taxon>
        <taxon>Pterygota</taxon>
        <taxon>Neoptera</taxon>
        <taxon>Endopterygota</taxon>
        <taxon>Coleoptera</taxon>
        <taxon>Polyphaga</taxon>
        <taxon>Cucujiformia</taxon>
        <taxon>Chrysomeloidea</taxon>
        <taxon>Cerambycidae</taxon>
        <taxon>Lamiinae</taxon>
        <taxon>Monochamini</taxon>
        <taxon>Molorchus</taxon>
    </lineage>
</organism>
<name>A0ABQ9JGH0_9CUCU</name>
<dbReference type="InterPro" id="IPR040676">
    <property type="entry name" value="DUF5641"/>
</dbReference>
<dbReference type="EMBL" id="JAPWTJ010000662">
    <property type="protein sequence ID" value="KAJ8976507.1"/>
    <property type="molecule type" value="Genomic_DNA"/>
</dbReference>
<feature type="domain" description="DUF5641" evidence="1">
    <location>
        <begin position="254"/>
        <end position="347"/>
    </location>
</feature>
<evidence type="ECO:0000313" key="2">
    <source>
        <dbReference type="EMBL" id="KAJ8976507.1"/>
    </source>
</evidence>
<evidence type="ECO:0000313" key="3">
    <source>
        <dbReference type="Proteomes" id="UP001162164"/>
    </source>
</evidence>
<evidence type="ECO:0000259" key="1">
    <source>
        <dbReference type="Pfam" id="PF18701"/>
    </source>
</evidence>
<dbReference type="Proteomes" id="UP001162164">
    <property type="component" value="Unassembled WGS sequence"/>
</dbReference>
<reference evidence="2" key="1">
    <citation type="journal article" date="2023" name="Insect Mol. Biol.">
        <title>Genome sequencing provides insights into the evolution of gene families encoding plant cell wall-degrading enzymes in longhorned beetles.</title>
        <authorList>
            <person name="Shin N.R."/>
            <person name="Okamura Y."/>
            <person name="Kirsch R."/>
            <person name="Pauchet Y."/>
        </authorList>
    </citation>
    <scope>NUCLEOTIDE SEQUENCE</scope>
    <source>
        <strain evidence="2">MMC_N1</strain>
    </source>
</reference>
<keyword evidence="3" id="KW-1185">Reference proteome</keyword>
<dbReference type="Pfam" id="PF18701">
    <property type="entry name" value="DUF5641"/>
    <property type="match status" value="1"/>
</dbReference>
<proteinExistence type="predicted"/>
<comment type="caution">
    <text evidence="2">The sequence shown here is derived from an EMBL/GenBank/DDBJ whole genome shotgun (WGS) entry which is preliminary data.</text>
</comment>
<accession>A0ABQ9JGH0</accession>
<protein>
    <recommendedName>
        <fullName evidence="1">DUF5641 domain-containing protein</fullName>
    </recommendedName>
</protein>
<gene>
    <name evidence="2" type="ORF">NQ317_012711</name>
</gene>